<proteinExistence type="predicted"/>
<dbReference type="EMBL" id="GFTR01000580">
    <property type="protein sequence ID" value="JAW15846.1"/>
    <property type="molecule type" value="Transcribed_RNA"/>
</dbReference>
<reference evidence="1" key="1">
    <citation type="journal article" date="2018" name="PLoS Negl. Trop. Dis.">
        <title>An insight into the salivary gland and fat body transcriptome of Panstrongylus lignarius (Hemiptera: Heteroptera), the main vector of Chagas disease in Peru.</title>
        <authorList>
            <person name="Nevoa J.C."/>
            <person name="Mendes M.T."/>
            <person name="da Silva M.V."/>
            <person name="Soares S.C."/>
            <person name="Oliveira C.J.F."/>
            <person name="Ribeiro J.M.C."/>
        </authorList>
    </citation>
    <scope>NUCLEOTIDE SEQUENCE</scope>
</reference>
<evidence type="ECO:0000313" key="1">
    <source>
        <dbReference type="EMBL" id="JAW15846.1"/>
    </source>
</evidence>
<name>A0A224XTI4_9HEMI</name>
<protein>
    <submittedName>
        <fullName evidence="1">Putative secreted protein</fullName>
    </submittedName>
</protein>
<dbReference type="AlphaFoldDB" id="A0A224XTI4"/>
<accession>A0A224XTI4</accession>
<organism evidence="1">
    <name type="scientific">Panstrongylus lignarius</name>
    <dbReference type="NCBI Taxonomy" id="156445"/>
    <lineage>
        <taxon>Eukaryota</taxon>
        <taxon>Metazoa</taxon>
        <taxon>Ecdysozoa</taxon>
        <taxon>Arthropoda</taxon>
        <taxon>Hexapoda</taxon>
        <taxon>Insecta</taxon>
        <taxon>Pterygota</taxon>
        <taxon>Neoptera</taxon>
        <taxon>Paraneoptera</taxon>
        <taxon>Hemiptera</taxon>
        <taxon>Heteroptera</taxon>
        <taxon>Panheteroptera</taxon>
        <taxon>Cimicomorpha</taxon>
        <taxon>Reduviidae</taxon>
        <taxon>Triatominae</taxon>
        <taxon>Panstrongylus</taxon>
    </lineage>
</organism>
<sequence>MIVLMLLLLVVLIMMMMMLLLMAVVIMRCRCLLPAANPRGTTFANDCSVGDDPHSGGSFDDGYALLFRSNIGRGE</sequence>